<comment type="cofactor">
    <cofactor evidence="1">
        <name>pantetheine 4'-phosphate</name>
        <dbReference type="ChEBI" id="CHEBI:47942"/>
    </cofactor>
</comment>
<dbReference type="Gene3D" id="1.10.1200.10">
    <property type="entry name" value="ACP-like"/>
    <property type="match status" value="1"/>
</dbReference>
<dbReference type="CDD" id="cd08952">
    <property type="entry name" value="KR_1_SDR_x"/>
    <property type="match status" value="1"/>
</dbReference>
<proteinExistence type="predicted"/>
<name>A0A6H9YQY6_9ACTN</name>
<dbReference type="InterPro" id="IPR013968">
    <property type="entry name" value="PKS_KR"/>
</dbReference>
<evidence type="ECO:0000256" key="5">
    <source>
        <dbReference type="ARBA" id="ARBA00023194"/>
    </source>
</evidence>
<dbReference type="SMART" id="SM00823">
    <property type="entry name" value="PKS_PP"/>
    <property type="match status" value="1"/>
</dbReference>
<dbReference type="GO" id="GO:0006633">
    <property type="term" value="P:fatty acid biosynthetic process"/>
    <property type="evidence" value="ECO:0007669"/>
    <property type="project" value="InterPro"/>
</dbReference>
<dbReference type="InterPro" id="IPR041618">
    <property type="entry name" value="PKS_DE"/>
</dbReference>
<dbReference type="PANTHER" id="PTHR43775">
    <property type="entry name" value="FATTY ACID SYNTHASE"/>
    <property type="match status" value="1"/>
</dbReference>
<evidence type="ECO:0000259" key="8">
    <source>
        <dbReference type="PROSITE" id="PS50075"/>
    </source>
</evidence>
<dbReference type="FunFam" id="3.40.47.10:FF:000019">
    <property type="entry name" value="Polyketide synthase type I"/>
    <property type="match status" value="1"/>
</dbReference>
<dbReference type="GO" id="GO:0004315">
    <property type="term" value="F:3-oxoacyl-[acyl-carrier-protein] synthase activity"/>
    <property type="evidence" value="ECO:0007669"/>
    <property type="project" value="InterPro"/>
</dbReference>
<keyword evidence="7" id="KW-0012">Acyltransferase</keyword>
<dbReference type="CDD" id="cd00833">
    <property type="entry name" value="PKS"/>
    <property type="match status" value="1"/>
</dbReference>
<dbReference type="GO" id="GO:0031177">
    <property type="term" value="F:phosphopantetheine binding"/>
    <property type="evidence" value="ECO:0007669"/>
    <property type="project" value="InterPro"/>
</dbReference>
<dbReference type="InterPro" id="IPR014031">
    <property type="entry name" value="Ketoacyl_synth_C"/>
</dbReference>
<dbReference type="InterPro" id="IPR036299">
    <property type="entry name" value="Polyketide_synth_docking_sf"/>
</dbReference>
<dbReference type="Proteomes" id="UP000468735">
    <property type="component" value="Unassembled WGS sequence"/>
</dbReference>
<dbReference type="InterPro" id="IPR020841">
    <property type="entry name" value="PKS_Beta-ketoAc_synthase_dom"/>
</dbReference>
<feature type="domain" description="Carrier" evidence="8">
    <location>
        <begin position="1421"/>
        <end position="1496"/>
    </location>
</feature>
<dbReference type="InterPro" id="IPR014030">
    <property type="entry name" value="Ketoacyl_synth_N"/>
</dbReference>
<dbReference type="Pfam" id="PF18369">
    <property type="entry name" value="PKS_DE"/>
    <property type="match status" value="1"/>
</dbReference>
<dbReference type="InterPro" id="IPR032821">
    <property type="entry name" value="PKS_assoc"/>
</dbReference>
<dbReference type="Pfam" id="PF08990">
    <property type="entry name" value="Docking"/>
    <property type="match status" value="1"/>
</dbReference>
<dbReference type="PROSITE" id="PS50075">
    <property type="entry name" value="CARRIER"/>
    <property type="match status" value="1"/>
</dbReference>
<dbReference type="FunFam" id="3.40.366.10:FF:000002">
    <property type="entry name" value="Probable polyketide synthase 2"/>
    <property type="match status" value="1"/>
</dbReference>
<keyword evidence="2" id="KW-0596">Phosphopantetheine</keyword>
<reference evidence="10 11" key="1">
    <citation type="submission" date="2019-09" db="EMBL/GenBank/DDBJ databases">
        <title>Actinomadura physcomitrii sp. nov., a novel actinomycete isolated from moss [Physcomitrium sphaericum (Ludw) Fuernr].</title>
        <authorList>
            <person name="Zhuang X."/>
            <person name="Liu C."/>
        </authorList>
    </citation>
    <scope>NUCLEOTIDE SEQUENCE [LARGE SCALE GENOMIC DNA]</scope>
    <source>
        <strain evidence="10 11">HMC1</strain>
    </source>
</reference>
<dbReference type="SUPFAM" id="SSF52151">
    <property type="entry name" value="FabD/lysophospholipase-like"/>
    <property type="match status" value="1"/>
</dbReference>
<evidence type="ECO:0000256" key="6">
    <source>
        <dbReference type="ARBA" id="ARBA00023268"/>
    </source>
</evidence>
<dbReference type="SMART" id="SM01294">
    <property type="entry name" value="PKS_PP_betabranch"/>
    <property type="match status" value="1"/>
</dbReference>
<keyword evidence="4" id="KW-0808">Transferase</keyword>
<evidence type="ECO:0000313" key="10">
    <source>
        <dbReference type="EMBL" id="KAB2346166.1"/>
    </source>
</evidence>
<dbReference type="FunFam" id="1.10.1200.10:FF:000007">
    <property type="entry name" value="Probable polyketide synthase pks17"/>
    <property type="match status" value="1"/>
</dbReference>
<dbReference type="InterPro" id="IPR036736">
    <property type="entry name" value="ACP-like_sf"/>
</dbReference>
<organism evidence="10 11">
    <name type="scientific">Actinomadura rudentiformis</name>
    <dbReference type="NCBI Taxonomy" id="359158"/>
    <lineage>
        <taxon>Bacteria</taxon>
        <taxon>Bacillati</taxon>
        <taxon>Actinomycetota</taxon>
        <taxon>Actinomycetes</taxon>
        <taxon>Streptosporangiales</taxon>
        <taxon>Thermomonosporaceae</taxon>
        <taxon>Actinomadura</taxon>
    </lineage>
</organism>
<dbReference type="Gene3D" id="3.40.47.10">
    <property type="match status" value="1"/>
</dbReference>
<dbReference type="SUPFAM" id="SSF55048">
    <property type="entry name" value="Probable ACP-binding domain of malonyl-CoA ACP transacylase"/>
    <property type="match status" value="1"/>
</dbReference>
<dbReference type="Gene3D" id="3.30.70.3290">
    <property type="match status" value="1"/>
</dbReference>
<dbReference type="Gene3D" id="6.10.140.1830">
    <property type="match status" value="1"/>
</dbReference>
<evidence type="ECO:0000259" key="9">
    <source>
        <dbReference type="PROSITE" id="PS52004"/>
    </source>
</evidence>
<dbReference type="EMBL" id="WBMT01000012">
    <property type="protein sequence ID" value="KAB2346166.1"/>
    <property type="molecule type" value="Genomic_DNA"/>
</dbReference>
<dbReference type="Pfam" id="PF08659">
    <property type="entry name" value="KR"/>
    <property type="match status" value="1"/>
</dbReference>
<dbReference type="GO" id="GO:0033068">
    <property type="term" value="P:macrolide biosynthetic process"/>
    <property type="evidence" value="ECO:0007669"/>
    <property type="project" value="UniProtKB-ARBA"/>
</dbReference>
<dbReference type="SUPFAM" id="SSF53901">
    <property type="entry name" value="Thiolase-like"/>
    <property type="match status" value="1"/>
</dbReference>
<evidence type="ECO:0000256" key="1">
    <source>
        <dbReference type="ARBA" id="ARBA00001957"/>
    </source>
</evidence>
<dbReference type="InterPro" id="IPR050091">
    <property type="entry name" value="PKS_NRPS_Biosynth_Enz"/>
</dbReference>
<dbReference type="InterPro" id="IPR014043">
    <property type="entry name" value="Acyl_transferase_dom"/>
</dbReference>
<keyword evidence="6" id="KW-0511">Multifunctional enzyme</keyword>
<dbReference type="SUPFAM" id="SSF101173">
    <property type="entry name" value="Docking domain B of the erythromycin polyketide synthase (DEBS)"/>
    <property type="match status" value="1"/>
</dbReference>
<dbReference type="GO" id="GO:0004312">
    <property type="term" value="F:fatty acid synthase activity"/>
    <property type="evidence" value="ECO:0007669"/>
    <property type="project" value="TreeGrafter"/>
</dbReference>
<dbReference type="PROSITE" id="PS52004">
    <property type="entry name" value="KS3_2"/>
    <property type="match status" value="1"/>
</dbReference>
<dbReference type="Gene3D" id="3.40.366.10">
    <property type="entry name" value="Malonyl-Coenzyme A Acyl Carrier Protein, domain 2"/>
    <property type="match status" value="1"/>
</dbReference>
<dbReference type="RefSeq" id="WP_151564344.1">
    <property type="nucleotide sequence ID" value="NZ_WBMT01000012.1"/>
</dbReference>
<dbReference type="SUPFAM" id="SSF51735">
    <property type="entry name" value="NAD(P)-binding Rossmann-fold domains"/>
    <property type="match status" value="2"/>
</dbReference>
<feature type="domain" description="Ketosynthase family 3 (KS3)" evidence="9">
    <location>
        <begin position="33"/>
        <end position="445"/>
    </location>
</feature>
<dbReference type="InterPro" id="IPR001227">
    <property type="entry name" value="Ac_transferase_dom_sf"/>
</dbReference>
<dbReference type="InterPro" id="IPR016035">
    <property type="entry name" value="Acyl_Trfase/lysoPLipase"/>
</dbReference>
<keyword evidence="11" id="KW-1185">Reference proteome</keyword>
<dbReference type="Pfam" id="PF16197">
    <property type="entry name" value="KAsynt_C_assoc"/>
    <property type="match status" value="1"/>
</dbReference>
<dbReference type="SMART" id="SM00827">
    <property type="entry name" value="PKS_AT"/>
    <property type="match status" value="1"/>
</dbReference>
<dbReference type="OrthoDB" id="4537517at2"/>
<dbReference type="Pfam" id="PF00698">
    <property type="entry name" value="Acyl_transf_1"/>
    <property type="match status" value="1"/>
</dbReference>
<dbReference type="SUPFAM" id="SSF47336">
    <property type="entry name" value="ACP-like"/>
    <property type="match status" value="1"/>
</dbReference>
<dbReference type="InterPro" id="IPR009081">
    <property type="entry name" value="PP-bd_ACP"/>
</dbReference>
<evidence type="ECO:0000313" key="11">
    <source>
        <dbReference type="Proteomes" id="UP000468735"/>
    </source>
</evidence>
<dbReference type="Pfam" id="PF00550">
    <property type="entry name" value="PP-binding"/>
    <property type="match status" value="1"/>
</dbReference>
<dbReference type="InterPro" id="IPR016036">
    <property type="entry name" value="Malonyl_transacylase_ACP-bd"/>
</dbReference>
<dbReference type="Gene3D" id="3.40.50.720">
    <property type="entry name" value="NAD(P)-binding Rossmann-like Domain"/>
    <property type="match status" value="1"/>
</dbReference>
<evidence type="ECO:0000256" key="4">
    <source>
        <dbReference type="ARBA" id="ARBA00022679"/>
    </source>
</evidence>
<dbReference type="InterPro" id="IPR020806">
    <property type="entry name" value="PKS_PP-bd"/>
</dbReference>
<dbReference type="InterPro" id="IPR036291">
    <property type="entry name" value="NAD(P)-bd_dom_sf"/>
</dbReference>
<evidence type="ECO:0000256" key="2">
    <source>
        <dbReference type="ARBA" id="ARBA00022450"/>
    </source>
</evidence>
<accession>A0A6H9YQY6</accession>
<sequence length="1579" mass="166178">MADETRLRSYLKRATVDLREAKRRLREAEERAAEPIAIVGIGCRYPGGVTGPESLWELVAQGTDAIAEFPADRGWDLAAIYHPEPGRPDRSYVRHGGFLDDAGAFDAGFFGISPREAVRADPQQRQLLEVAWEAFEHARIDPGSVKGTRTGVFAGLMYHDYVGGSPAGSIASGHIAYSLGLEGPALTIDTACSSSLVAIHLACQSLRRDECELALAGGVAVMATPEMFVDFSRQRALAPDGRCKPFSADADGTAWSEGAALLVLERLSDAVRHGHRVLAVVRGSAANQDGASNGLSAPNGPSQERVIADALTNSGLTPADIDVVEAHGTGTTLGDPIEAQALLAVYGRERPHGRPLLIGSIKSNLGHPQAAAGVAGVIKMVQAVRAGAVPATLHVGEPSPHIDWSSGAAEVVTEARPWPEAGRPRRAAVSSFGFSGTNAHVIIEQAPPSAEDEVPAAPEQARPTLWPVSAKTPDALNAQIERLGPFVQHNPGLRAEDIGHSLATTRASFEHRAAVVGGDLSALVTGRADVRGKTVFAFPGQGSQWPGMAVELLAASPVFAGRIDACAEALAPFVDWSLLAVLRGEAGAPSLERVDVVQPVLWAVMVSLAEVWRAHGITPDAVVGHSQGEIAAASVAGWLTLPDAARVVALRSKAIREVLAERGGGMLSVALAAERVAARLGDGLSIAVDNGPGAVVVSGDGAALDALAAELAGDGVRVKRVAVDYASHSVHVEELEERLLRELGPVEPRGEGLPMLSTVTGEWVSGGTLDTRYWYANLRRTVRFADAVASLAYRGYAAYVEVSPHPVLTMSIQETLGPQARTVVTGTLRKDDGGEARLLTSIGELYVRGVEPDWSAVFPSARTIDLPTYAFQRKRYWDRYWDQPAQAEAALDDGFWDDVRRADATALANRLGVERAALDGVLPALASWHGRRSDEATAESWRYGVSWLPVPEPSVRPRLTGTWLVAVPEKGADPHTVNGILDALKAHGAEPVLLGGDFAEQAPEGVLSLLALDDADHPDHPELSRGTVATIELVRGLAEAGIEAPLWCLTSNAVAVAPFQPPVSPAQAAVWGLGRVLALDGPDTWGGLVDLAADDERAFDRLCQVLSGGTEDQVAIRGNGVFACRLVRSPLRGGAPERRFRPGGTVLITGGTGVLGGHVARWMAAAGARHLVLTGRRGPAAPGAGALTAELTALGATVTIRACDAADRDALAAVLDAIPADRPLSTVVHAAGELGDPAALPDLTPAEFAARCRSKILGARNLDELLAGRPLDAFVLFSSGAAVWGTAGQPAYGAANAYLTALAQGRRARGLAATELAWGPWGGGGMVDDEARGYLARIGVAEMDPDMALMALQQALDHDDDHVVVADVDWTRFASIYTLSRPRPLLNELTARSGDEDDDAGPPEEDLAARLAAMSEPEQTQSLLDLVLGKAAALLGHDDPAEIDPRLPFKELGFDSVAAVDFRNRIAAVTGLRLPATVVFDYATPQAFAAHLRVSLTGETEERPVLAELDRLEARLTALPPGELERLHVTGRLHSLVTQLTQTLAGAATDGLGLDLAERLATASADDVLAFIDNELEVS</sequence>
<dbReference type="Pfam" id="PF02801">
    <property type="entry name" value="Ketoacyl-synt_C"/>
    <property type="match status" value="1"/>
</dbReference>
<evidence type="ECO:0000256" key="7">
    <source>
        <dbReference type="ARBA" id="ARBA00023315"/>
    </source>
</evidence>
<keyword evidence="5" id="KW-0045">Antibiotic biosynthesis</keyword>
<dbReference type="PROSITE" id="PS00606">
    <property type="entry name" value="KS3_1"/>
    <property type="match status" value="1"/>
</dbReference>
<keyword evidence="3" id="KW-0597">Phosphoprotein</keyword>
<dbReference type="PANTHER" id="PTHR43775:SF51">
    <property type="entry name" value="INACTIVE PHENOLPHTHIOCEROL SYNTHESIS POLYKETIDE SYNTHASE TYPE I PKS1-RELATED"/>
    <property type="match status" value="1"/>
</dbReference>
<dbReference type="InterPro" id="IPR016039">
    <property type="entry name" value="Thiolase-like"/>
</dbReference>
<dbReference type="SMART" id="SM00825">
    <property type="entry name" value="PKS_KS"/>
    <property type="match status" value="1"/>
</dbReference>
<dbReference type="Pfam" id="PF00109">
    <property type="entry name" value="ketoacyl-synt"/>
    <property type="match status" value="1"/>
</dbReference>
<protein>
    <submittedName>
        <fullName evidence="10">SDR family NAD(P)-dependent oxidoreductase</fullName>
    </submittedName>
</protein>
<evidence type="ECO:0000256" key="3">
    <source>
        <dbReference type="ARBA" id="ARBA00022553"/>
    </source>
</evidence>
<dbReference type="SMART" id="SM00822">
    <property type="entry name" value="PKS_KR"/>
    <property type="match status" value="1"/>
</dbReference>
<dbReference type="InterPro" id="IPR018201">
    <property type="entry name" value="Ketoacyl_synth_AS"/>
</dbReference>
<comment type="caution">
    <text evidence="10">The sequence shown here is derived from an EMBL/GenBank/DDBJ whole genome shotgun (WGS) entry which is preliminary data.</text>
</comment>
<dbReference type="InterPro" id="IPR057326">
    <property type="entry name" value="KR_dom"/>
</dbReference>
<gene>
    <name evidence="10" type="ORF">F8566_26115</name>
</gene>
<dbReference type="InterPro" id="IPR015083">
    <property type="entry name" value="NorB/c/GfsB-D-like_docking"/>
</dbReference>
<dbReference type="NCBIfam" id="NF045894">
    <property type="entry name" value="PKS_plus_SDR"/>
    <property type="match status" value="1"/>
</dbReference>